<dbReference type="SMART" id="SM01002">
    <property type="entry name" value="AlaDh_PNT_C"/>
    <property type="match status" value="1"/>
</dbReference>
<evidence type="ECO:0000256" key="3">
    <source>
        <dbReference type="ARBA" id="ARBA00022741"/>
    </source>
</evidence>
<dbReference type="PANTHER" id="PTHR10160:SF19">
    <property type="entry name" value="PROTON-TRANSLOCATING NAD(P)(+) TRANSHYDROGENASE"/>
    <property type="match status" value="1"/>
</dbReference>
<evidence type="ECO:0000256" key="7">
    <source>
        <dbReference type="ARBA" id="ARBA00048202"/>
    </source>
</evidence>
<dbReference type="PANTHER" id="PTHR10160">
    <property type="entry name" value="NAD(P) TRANSHYDROGENASE"/>
    <property type="match status" value="1"/>
</dbReference>
<dbReference type="SUPFAM" id="SSF52283">
    <property type="entry name" value="Formate/glycerate dehydrogenase catalytic domain-like"/>
    <property type="match status" value="1"/>
</dbReference>
<comment type="catalytic activity">
    <reaction evidence="7">
        <text>NAD(+) + NADPH + H(+)(in) = NADH + NADP(+) + H(+)(out)</text>
        <dbReference type="Rhea" id="RHEA:47992"/>
        <dbReference type="ChEBI" id="CHEBI:15378"/>
        <dbReference type="ChEBI" id="CHEBI:57540"/>
        <dbReference type="ChEBI" id="CHEBI:57783"/>
        <dbReference type="ChEBI" id="CHEBI:57945"/>
        <dbReference type="ChEBI" id="CHEBI:58349"/>
        <dbReference type="EC" id="7.1.1.1"/>
    </reaction>
</comment>
<dbReference type="InterPro" id="IPR036291">
    <property type="entry name" value="NAD(P)-bd_dom_sf"/>
</dbReference>
<dbReference type="InterPro" id="IPR007886">
    <property type="entry name" value="AlaDH/PNT_N"/>
</dbReference>
<evidence type="ECO:0000256" key="5">
    <source>
        <dbReference type="ARBA" id="ARBA00022967"/>
    </source>
</evidence>
<feature type="domain" description="Alanine dehydrogenase/pyridine nucleotide transhydrogenase N-terminal" evidence="9">
    <location>
        <begin position="4"/>
        <end position="132"/>
    </location>
</feature>
<dbReference type="EMBL" id="MN990729">
    <property type="protein sequence ID" value="QJR98264.1"/>
    <property type="molecule type" value="Genomic_DNA"/>
</dbReference>
<keyword evidence="5" id="KW-1278">Translocase</keyword>
<evidence type="ECO:0000256" key="1">
    <source>
        <dbReference type="ARBA" id="ARBA00003943"/>
    </source>
</evidence>
<evidence type="ECO:0000259" key="8">
    <source>
        <dbReference type="SMART" id="SM01002"/>
    </source>
</evidence>
<evidence type="ECO:0000256" key="6">
    <source>
        <dbReference type="ARBA" id="ARBA00023027"/>
    </source>
</evidence>
<dbReference type="SUPFAM" id="SSF51735">
    <property type="entry name" value="NAD(P)-binding Rossmann-fold domains"/>
    <property type="match status" value="1"/>
</dbReference>
<dbReference type="EC" id="7.1.1.1" evidence="2"/>
<organism evidence="10">
    <name type="scientific">uncultured Alphaproteobacteria bacterium</name>
    <dbReference type="NCBI Taxonomy" id="91750"/>
    <lineage>
        <taxon>Bacteria</taxon>
        <taxon>Pseudomonadati</taxon>
        <taxon>Pseudomonadota</taxon>
        <taxon>Alphaproteobacteria</taxon>
        <taxon>environmental samples</taxon>
    </lineage>
</organism>
<reference evidence="10" key="1">
    <citation type="submission" date="2020-01" db="EMBL/GenBank/DDBJ databases">
        <title>Gastrointestinal microbiota of LL stock colony Peromyscus leucopus.</title>
        <authorList>
            <person name="Milovic A."/>
            <person name="Bassam K."/>
            <person name="Keay E."/>
            <person name="Barbour A.G."/>
        </authorList>
    </citation>
    <scope>NUCLEOTIDE SEQUENCE</scope>
    <source>
        <strain evidence="10">LL90</strain>
    </source>
</reference>
<dbReference type="SMART" id="SM01003">
    <property type="entry name" value="AlaDh_PNT_N"/>
    <property type="match status" value="1"/>
</dbReference>
<keyword evidence="6" id="KW-0520">NAD</keyword>
<gene>
    <name evidence="10" type="ORF">PlAlph_2690</name>
</gene>
<dbReference type="GO" id="GO:0050661">
    <property type="term" value="F:NADP binding"/>
    <property type="evidence" value="ECO:0007669"/>
    <property type="project" value="TreeGrafter"/>
</dbReference>
<proteinExistence type="predicted"/>
<dbReference type="Pfam" id="PF05222">
    <property type="entry name" value="AlaDh_PNT_N"/>
    <property type="match status" value="1"/>
</dbReference>
<dbReference type="InterPro" id="IPR007698">
    <property type="entry name" value="AlaDH/PNT_NAD(H)-bd"/>
</dbReference>
<feature type="domain" description="Alanine dehydrogenase/pyridine nucleotide transhydrogenase NAD(H)-binding" evidence="8">
    <location>
        <begin position="141"/>
        <end position="274"/>
    </location>
</feature>
<sequence length="323" mass="35638">MLIGIIREKTQGEQRVAITPKIAERLIGSGMHILIEKEAGKAAGFSDDDFIKKGAEISDSAAEVCQKCNMLFKIWAPLRDEWQHLTHMPVILADFSRSLPPEIPFRAFALEKIPRISRAQSMDILSSQDNLAGYKAALKAIDSLTIIAPMMITAAGTLPPLSVLIWGLGVAGLQAAATAKRLGARVYASDIRPETREQAVSVGAVFLSEDEILKRLSEFGLIITSAGSYGRAPILFDKERMSLIPPQNLVFDISGNVEDNFSAPNLIRNYNIASEIPESASRLFANNLYNFFRLIYDFGSQSLNLDFKDEIIRATYMGEKKNV</sequence>
<evidence type="ECO:0000259" key="9">
    <source>
        <dbReference type="SMART" id="SM01003"/>
    </source>
</evidence>
<keyword evidence="3" id="KW-0547">Nucleotide-binding</keyword>
<keyword evidence="4" id="KW-0521">NADP</keyword>
<evidence type="ECO:0000256" key="4">
    <source>
        <dbReference type="ARBA" id="ARBA00022857"/>
    </source>
</evidence>
<dbReference type="Gene3D" id="3.40.50.720">
    <property type="entry name" value="NAD(P)-binding Rossmann-like Domain"/>
    <property type="match status" value="2"/>
</dbReference>
<dbReference type="Pfam" id="PF01262">
    <property type="entry name" value="AlaDh_PNT_C"/>
    <property type="match status" value="1"/>
</dbReference>
<dbReference type="GO" id="GO:0006740">
    <property type="term" value="P:NADPH regeneration"/>
    <property type="evidence" value="ECO:0007669"/>
    <property type="project" value="TreeGrafter"/>
</dbReference>
<name>A0A6M4NPF6_9PROT</name>
<comment type="function">
    <text evidence="1">The transhydrogenation between NADH and NADP is coupled to respiration and ATP hydrolysis and functions as a proton pump across the membrane.</text>
</comment>
<dbReference type="GO" id="GO:0008750">
    <property type="term" value="F:proton-translocating NAD(P)+ transhydrogenase activity"/>
    <property type="evidence" value="ECO:0007669"/>
    <property type="project" value="UniProtKB-EC"/>
</dbReference>
<accession>A0A6M4NPF6</accession>
<evidence type="ECO:0000313" key="10">
    <source>
        <dbReference type="EMBL" id="QJR98264.1"/>
    </source>
</evidence>
<dbReference type="AlphaFoldDB" id="A0A6M4NPF6"/>
<evidence type="ECO:0000256" key="2">
    <source>
        <dbReference type="ARBA" id="ARBA00012943"/>
    </source>
</evidence>
<dbReference type="GO" id="GO:0005886">
    <property type="term" value="C:plasma membrane"/>
    <property type="evidence" value="ECO:0007669"/>
    <property type="project" value="TreeGrafter"/>
</dbReference>
<protein>
    <recommendedName>
        <fullName evidence="2">proton-translocating NAD(P)(+) transhydrogenase</fullName>
        <ecNumber evidence="2">7.1.1.1</ecNumber>
    </recommendedName>
</protein>